<comment type="catalytic activity">
    <reaction evidence="1">
        <text>ATP + protein L-histidine = ADP + protein N-phospho-L-histidine.</text>
        <dbReference type="EC" id="2.7.13.3"/>
    </reaction>
</comment>
<dbReference type="Proteomes" id="UP000326837">
    <property type="component" value="Chromosome"/>
</dbReference>
<dbReference type="InterPro" id="IPR036097">
    <property type="entry name" value="HisK_dim/P_sf"/>
</dbReference>
<accession>A0A5K7XGF5</accession>
<dbReference type="SMART" id="SM00387">
    <property type="entry name" value="HATPase_c"/>
    <property type="match status" value="1"/>
</dbReference>
<evidence type="ECO:0000256" key="1">
    <source>
        <dbReference type="ARBA" id="ARBA00000085"/>
    </source>
</evidence>
<dbReference type="EC" id="2.7.13.3" evidence="2"/>
<dbReference type="InterPro" id="IPR005467">
    <property type="entry name" value="His_kinase_dom"/>
</dbReference>
<evidence type="ECO:0000313" key="9">
    <source>
        <dbReference type="Proteomes" id="UP000326837"/>
    </source>
</evidence>
<dbReference type="EMBL" id="AP021861">
    <property type="protein sequence ID" value="BBO33366.1"/>
    <property type="molecule type" value="Genomic_DNA"/>
</dbReference>
<keyword evidence="6" id="KW-0902">Two-component regulatory system</keyword>
<evidence type="ECO:0000256" key="6">
    <source>
        <dbReference type="ARBA" id="ARBA00023012"/>
    </source>
</evidence>
<dbReference type="AlphaFoldDB" id="A0A5K7XGF5"/>
<evidence type="ECO:0000256" key="5">
    <source>
        <dbReference type="ARBA" id="ARBA00022777"/>
    </source>
</evidence>
<keyword evidence="3" id="KW-0597">Phosphoprotein</keyword>
<dbReference type="InterPro" id="IPR004358">
    <property type="entry name" value="Sig_transdc_His_kin-like_C"/>
</dbReference>
<dbReference type="InterPro" id="IPR003594">
    <property type="entry name" value="HATPase_dom"/>
</dbReference>
<dbReference type="CDD" id="cd00082">
    <property type="entry name" value="HisKA"/>
    <property type="match status" value="1"/>
</dbReference>
<evidence type="ECO:0000259" key="7">
    <source>
        <dbReference type="PROSITE" id="PS50109"/>
    </source>
</evidence>
<evidence type="ECO:0000256" key="2">
    <source>
        <dbReference type="ARBA" id="ARBA00012438"/>
    </source>
</evidence>
<name>A0A5K7XGF5_9BACT</name>
<keyword evidence="5" id="KW-0418">Kinase</keyword>
<keyword evidence="4" id="KW-0808">Transferase</keyword>
<gene>
    <name evidence="8" type="ORF">PLANPX_2978</name>
</gene>
<dbReference type="PRINTS" id="PR00344">
    <property type="entry name" value="BCTRLSENSOR"/>
</dbReference>
<dbReference type="InterPro" id="IPR003661">
    <property type="entry name" value="HisK_dim/P_dom"/>
</dbReference>
<evidence type="ECO:0000256" key="4">
    <source>
        <dbReference type="ARBA" id="ARBA00022679"/>
    </source>
</evidence>
<dbReference type="Pfam" id="PF02518">
    <property type="entry name" value="HATPase_c"/>
    <property type="match status" value="1"/>
</dbReference>
<dbReference type="SUPFAM" id="SSF55874">
    <property type="entry name" value="ATPase domain of HSP90 chaperone/DNA topoisomerase II/histidine kinase"/>
    <property type="match status" value="1"/>
</dbReference>
<dbReference type="PANTHER" id="PTHR43711:SF1">
    <property type="entry name" value="HISTIDINE KINASE 1"/>
    <property type="match status" value="1"/>
</dbReference>
<sequence length="225" mass="24136">MFLAILGHDLRNPLNSISLSAQVASAQTGGDTYATQAFNQIERSVEAIVRLVRDLLDFAGTGLGGRMPLVMGPVNLEALAREVVAELQAANPNRRSHIDARGDASCACDGARMRQVLSNLVGNSLQHGAEDTPVELRLLPGESDIILAVSNQGNPIPPDILPTIFDPLVRDISMDATRGRREGSIGLGLFIVHEIITSHGGSVDVSSDKSRTVFTIRMPRQLPEQ</sequence>
<dbReference type="PROSITE" id="PS50109">
    <property type="entry name" value="HIS_KIN"/>
    <property type="match status" value="1"/>
</dbReference>
<dbReference type="KEGG" id="lpav:PLANPX_2978"/>
<organism evidence="8 9">
    <name type="scientific">Lacipirellula parvula</name>
    <dbReference type="NCBI Taxonomy" id="2650471"/>
    <lineage>
        <taxon>Bacteria</taxon>
        <taxon>Pseudomonadati</taxon>
        <taxon>Planctomycetota</taxon>
        <taxon>Planctomycetia</taxon>
        <taxon>Pirellulales</taxon>
        <taxon>Lacipirellulaceae</taxon>
        <taxon>Lacipirellula</taxon>
    </lineage>
</organism>
<dbReference type="GO" id="GO:0000155">
    <property type="term" value="F:phosphorelay sensor kinase activity"/>
    <property type="evidence" value="ECO:0007669"/>
    <property type="project" value="InterPro"/>
</dbReference>
<evidence type="ECO:0000256" key="3">
    <source>
        <dbReference type="ARBA" id="ARBA00022553"/>
    </source>
</evidence>
<reference evidence="9" key="1">
    <citation type="submission" date="2019-10" db="EMBL/GenBank/DDBJ databases">
        <title>Lacipirellula parvula gen. nov., sp. nov., representing a lineage of planctomycetes widespread in freshwater anoxic habitats, and description of the family Lacipirellulaceae.</title>
        <authorList>
            <person name="Dedysh S.N."/>
            <person name="Kulichevskaya I.S."/>
            <person name="Beletsky A.V."/>
            <person name="Rakitin A.L."/>
            <person name="Mardanov A.V."/>
            <person name="Ivanova A.A."/>
            <person name="Saltykova V.X."/>
            <person name="Rijpstra W.I.C."/>
            <person name="Sinninghe Damste J.S."/>
            <person name="Ravin N.V."/>
        </authorList>
    </citation>
    <scope>NUCLEOTIDE SEQUENCE [LARGE SCALE GENOMIC DNA]</scope>
    <source>
        <strain evidence="9">PX69</strain>
    </source>
</reference>
<proteinExistence type="predicted"/>
<dbReference type="Gene3D" id="1.10.287.130">
    <property type="match status" value="1"/>
</dbReference>
<dbReference type="SUPFAM" id="SSF47384">
    <property type="entry name" value="Homodimeric domain of signal transducing histidine kinase"/>
    <property type="match status" value="1"/>
</dbReference>
<dbReference type="SMART" id="SM00388">
    <property type="entry name" value="HisKA"/>
    <property type="match status" value="1"/>
</dbReference>
<dbReference type="InterPro" id="IPR036890">
    <property type="entry name" value="HATPase_C_sf"/>
</dbReference>
<evidence type="ECO:0000313" key="8">
    <source>
        <dbReference type="EMBL" id="BBO33366.1"/>
    </source>
</evidence>
<keyword evidence="9" id="KW-1185">Reference proteome</keyword>
<dbReference type="CDD" id="cd00075">
    <property type="entry name" value="HATPase"/>
    <property type="match status" value="1"/>
</dbReference>
<dbReference type="Gene3D" id="3.30.565.10">
    <property type="entry name" value="Histidine kinase-like ATPase, C-terminal domain"/>
    <property type="match status" value="1"/>
</dbReference>
<dbReference type="PANTHER" id="PTHR43711">
    <property type="entry name" value="TWO-COMPONENT HISTIDINE KINASE"/>
    <property type="match status" value="1"/>
</dbReference>
<dbReference type="Pfam" id="PF00512">
    <property type="entry name" value="HisKA"/>
    <property type="match status" value="1"/>
</dbReference>
<feature type="domain" description="Histidine kinase" evidence="7">
    <location>
        <begin position="5"/>
        <end position="222"/>
    </location>
</feature>
<protein>
    <recommendedName>
        <fullName evidence="2">histidine kinase</fullName>
        <ecNumber evidence="2">2.7.13.3</ecNumber>
    </recommendedName>
</protein>
<dbReference type="InterPro" id="IPR050736">
    <property type="entry name" value="Sensor_HK_Regulatory"/>
</dbReference>